<keyword evidence="1" id="KW-0472">Membrane</keyword>
<proteinExistence type="predicted"/>
<dbReference type="EMBL" id="CAIT01000009">
    <property type="protein sequence ID" value="CCH55190.1"/>
    <property type="molecule type" value="Genomic_DNA"/>
</dbReference>
<reference evidence="2 3" key="1">
    <citation type="journal article" date="2012" name="J. Bacteriol.">
        <title>Genome Sequence of the Filamentous Bacterium Fibrisoma limi BUZ 3T.</title>
        <authorList>
            <person name="Filippini M."/>
            <person name="Qi W."/>
            <person name="Jaenicke S."/>
            <person name="Goesmann A."/>
            <person name="Smits T.H."/>
            <person name="Bagheri H.C."/>
        </authorList>
    </citation>
    <scope>NUCLEOTIDE SEQUENCE [LARGE SCALE GENOMIC DNA]</scope>
    <source>
        <strain evidence="3">BUZ 3T</strain>
    </source>
</reference>
<gene>
    <name evidence="2" type="ORF">BN8_04431</name>
</gene>
<keyword evidence="1" id="KW-0812">Transmembrane</keyword>
<keyword evidence="3" id="KW-1185">Reference proteome</keyword>
<comment type="caution">
    <text evidence="2">The sequence shown here is derived from an EMBL/GenBank/DDBJ whole genome shotgun (WGS) entry which is preliminary data.</text>
</comment>
<dbReference type="Proteomes" id="UP000009309">
    <property type="component" value="Unassembled WGS sequence"/>
</dbReference>
<sequence length="30" mass="3571">MVTKPYFYNASLFTFLTTLWLLLAIPKQSY</sequence>
<name>I2GMR2_9BACT</name>
<dbReference type="AlphaFoldDB" id="I2GMR2"/>
<accession>I2GMR2</accession>
<protein>
    <submittedName>
        <fullName evidence="2">Uncharacterized protein</fullName>
    </submittedName>
</protein>
<evidence type="ECO:0000313" key="2">
    <source>
        <dbReference type="EMBL" id="CCH55190.1"/>
    </source>
</evidence>
<keyword evidence="1" id="KW-1133">Transmembrane helix</keyword>
<feature type="transmembrane region" description="Helical" evidence="1">
    <location>
        <begin position="6"/>
        <end position="25"/>
    </location>
</feature>
<evidence type="ECO:0000256" key="1">
    <source>
        <dbReference type="SAM" id="Phobius"/>
    </source>
</evidence>
<evidence type="ECO:0000313" key="3">
    <source>
        <dbReference type="Proteomes" id="UP000009309"/>
    </source>
</evidence>
<organism evidence="2 3">
    <name type="scientific">Fibrisoma limi BUZ 3</name>
    <dbReference type="NCBI Taxonomy" id="1185876"/>
    <lineage>
        <taxon>Bacteria</taxon>
        <taxon>Pseudomonadati</taxon>
        <taxon>Bacteroidota</taxon>
        <taxon>Cytophagia</taxon>
        <taxon>Cytophagales</taxon>
        <taxon>Spirosomataceae</taxon>
        <taxon>Fibrisoma</taxon>
    </lineage>
</organism>